<dbReference type="EMBL" id="JAATJN010000001">
    <property type="protein sequence ID" value="NJC57935.1"/>
    <property type="molecule type" value="Genomic_DNA"/>
</dbReference>
<dbReference type="Proteomes" id="UP000576792">
    <property type="component" value="Unassembled WGS sequence"/>
</dbReference>
<dbReference type="RefSeq" id="WP_167951553.1">
    <property type="nucleotide sequence ID" value="NZ_BAAAPQ010000024.1"/>
</dbReference>
<proteinExistence type="predicted"/>
<evidence type="ECO:0000313" key="2">
    <source>
        <dbReference type="Proteomes" id="UP000576792"/>
    </source>
</evidence>
<reference evidence="1 2" key="1">
    <citation type="submission" date="2020-03" db="EMBL/GenBank/DDBJ databases">
        <title>Sequencing the genomes of 1000 actinobacteria strains.</title>
        <authorList>
            <person name="Klenk H.-P."/>
        </authorList>
    </citation>
    <scope>NUCLEOTIDE SEQUENCE [LARGE SCALE GENOMIC DNA]</scope>
    <source>
        <strain evidence="1 2">DSM 18964</strain>
    </source>
</reference>
<sequence length="188" mass="19915">MKKAIIALTSVLCIIAAAIGALFVWEHQSKLALEAQVADYLEACDTDASAIDVHGRPYILYAMGDSVDLTYVDLGLRDGTNKDQLLVHRLSGGHADRLTRFVTFDHPAGDVDPIERANGSFTDSAMIDGSKVTFSAAVADRSLQVTGNGRPAGEIDVEQDVTVKGTAVTDTGVVVELEYDSLDCGTAA</sequence>
<accession>A0A846S2M3</accession>
<dbReference type="AlphaFoldDB" id="A0A846S2M3"/>
<protein>
    <submittedName>
        <fullName evidence="1">Uncharacterized protein</fullName>
    </submittedName>
</protein>
<keyword evidence="2" id="KW-1185">Reference proteome</keyword>
<organism evidence="1 2">
    <name type="scientific">Brevibacterium marinum</name>
    <dbReference type="NCBI Taxonomy" id="418643"/>
    <lineage>
        <taxon>Bacteria</taxon>
        <taxon>Bacillati</taxon>
        <taxon>Actinomycetota</taxon>
        <taxon>Actinomycetes</taxon>
        <taxon>Micrococcales</taxon>
        <taxon>Brevibacteriaceae</taxon>
        <taxon>Brevibacterium</taxon>
    </lineage>
</organism>
<name>A0A846S2M3_9MICO</name>
<comment type="caution">
    <text evidence="1">The sequence shown here is derived from an EMBL/GenBank/DDBJ whole genome shotgun (WGS) entry which is preliminary data.</text>
</comment>
<gene>
    <name evidence="1" type="ORF">BKA07_002970</name>
</gene>
<evidence type="ECO:0000313" key="1">
    <source>
        <dbReference type="EMBL" id="NJC57935.1"/>
    </source>
</evidence>